<sequence>MDVEREKGRGMEELIDEIWMSFLAKLKKKEVPMVRSKFGDRVNLLVPQMRLLLPMCANPRFPKSLYDSSYHEAKRNAYAIMRKLDMPPDFYWKFESWADKRAFELLSKVTNRIFREIMKTNKEGLLSVEIDSTDPEEIKIILTLDECVECSGIEAKHPICFYHAGTLTGIISALLGQELDGCETECCANGSEKCVFLIGKKGRVEGLERYLNPGKIELSSLPDRLKMALDREILRELGNEVDLRYYQLVILNSLITNPKVFSASSREVGVEYGKKLASFLEEHYNKKGEDLFDGISQYFEFLKHLQIKIEKGAGEIRAAEVAEISGLTKNEDVLKFLFGELEGIMSVITKEKVEYRRHTFEDDTLVIKFEKQ</sequence>
<dbReference type="InterPro" id="IPR004096">
    <property type="entry name" value="V4R"/>
</dbReference>
<evidence type="ECO:0000313" key="2">
    <source>
        <dbReference type="EMBL" id="QNO56399.1"/>
    </source>
</evidence>
<dbReference type="PANTHER" id="PTHR35090:SF1">
    <property type="entry name" value="SLR0144 PROTEIN"/>
    <property type="match status" value="1"/>
</dbReference>
<feature type="domain" description="4-vinyl reductase 4VR" evidence="1">
    <location>
        <begin position="139"/>
        <end position="200"/>
    </location>
</feature>
<reference evidence="2" key="1">
    <citation type="submission" date="2020-06" db="EMBL/GenBank/DDBJ databases">
        <title>Unique genomic features of the anaerobic methanotrophic archaea.</title>
        <authorList>
            <person name="Chadwick G.L."/>
            <person name="Skennerton C.T."/>
            <person name="Laso-Perez R."/>
            <person name="Leu A.O."/>
            <person name="Speth D.R."/>
            <person name="Yu H."/>
            <person name="Morgan-Lang C."/>
            <person name="Hatzenpichler R."/>
            <person name="Goudeau D."/>
            <person name="Malmstrom R."/>
            <person name="Brazelton W.J."/>
            <person name="Woyke T."/>
            <person name="Hallam S.J."/>
            <person name="Tyson G.W."/>
            <person name="Wegener G."/>
            <person name="Boetius A."/>
            <person name="Orphan V."/>
        </authorList>
    </citation>
    <scope>NUCLEOTIDE SEQUENCE</scope>
</reference>
<protein>
    <recommendedName>
        <fullName evidence="1">4-vinyl reductase 4VR domain-containing protein</fullName>
    </recommendedName>
</protein>
<dbReference type="AlphaFoldDB" id="A0A7G9Z815"/>
<proteinExistence type="predicted"/>
<dbReference type="Pfam" id="PF02830">
    <property type="entry name" value="V4R"/>
    <property type="match status" value="1"/>
</dbReference>
<gene>
    <name evidence="2" type="ORF">EIIOIEJP_00006</name>
</gene>
<dbReference type="EMBL" id="MT631655">
    <property type="protein sequence ID" value="QNO56399.1"/>
    <property type="molecule type" value="Genomic_DNA"/>
</dbReference>
<dbReference type="Gene3D" id="3.30.1380.20">
    <property type="entry name" value="Trafficking protein particle complex subunit 3"/>
    <property type="match status" value="1"/>
</dbReference>
<name>A0A7G9Z815_9EURY</name>
<organism evidence="2">
    <name type="scientific">Candidatus Methanophaga sp. ANME-1 ERB7</name>
    <dbReference type="NCBI Taxonomy" id="2759913"/>
    <lineage>
        <taxon>Archaea</taxon>
        <taxon>Methanobacteriati</taxon>
        <taxon>Methanobacteriota</taxon>
        <taxon>Stenosarchaea group</taxon>
        <taxon>Methanomicrobia</taxon>
        <taxon>Candidatus Methanophagales</taxon>
        <taxon>Candidatus Methanophagaceae</taxon>
        <taxon>Candidatus Methanophaga</taxon>
    </lineage>
</organism>
<dbReference type="PANTHER" id="PTHR35090">
    <property type="entry name" value="DNA-DIRECTED RNA POLYMERASE SUBUNIT I"/>
    <property type="match status" value="1"/>
</dbReference>
<accession>A0A7G9Z815</accession>
<dbReference type="InterPro" id="IPR024096">
    <property type="entry name" value="NO_sig/Golgi_transp_ligand-bd"/>
</dbReference>
<evidence type="ECO:0000259" key="1">
    <source>
        <dbReference type="SMART" id="SM00989"/>
    </source>
</evidence>
<dbReference type="SMART" id="SM00989">
    <property type="entry name" value="V4R"/>
    <property type="match status" value="1"/>
</dbReference>
<dbReference type="SUPFAM" id="SSF111126">
    <property type="entry name" value="Ligand-binding domain in the NO signalling and Golgi transport"/>
    <property type="match status" value="1"/>
</dbReference>